<reference evidence="1 2" key="1">
    <citation type="submission" date="2021-06" db="EMBL/GenBank/DDBJ databases">
        <authorList>
            <person name="Sun Q."/>
            <person name="Li D."/>
        </authorList>
    </citation>
    <scope>NUCLEOTIDE SEQUENCE [LARGE SCALE GENOMIC DNA]</scope>
    <source>
        <strain evidence="1 2">MSJ-11</strain>
    </source>
</reference>
<sequence>MANINDLIIGISQALEKEFPNINIYKEEAKEDFKRPYFFIKVLSSMQKKEFNTRYKRNVSFDISYFSDKEDINWDCLNIADKLYEILEYVAVDKNLYRATNMTHEITEGALHFFLQFSYRIVKQVEEEPKMQTLHGEVLTKND</sequence>
<organism evidence="1 2">
    <name type="scientific">Clostridium mobile</name>
    <dbReference type="NCBI Taxonomy" id="2841512"/>
    <lineage>
        <taxon>Bacteria</taxon>
        <taxon>Bacillati</taxon>
        <taxon>Bacillota</taxon>
        <taxon>Clostridia</taxon>
        <taxon>Eubacteriales</taxon>
        <taxon>Clostridiaceae</taxon>
        <taxon>Clostridium</taxon>
    </lineage>
</organism>
<protein>
    <recommendedName>
        <fullName evidence="3">Phage protein</fullName>
    </recommendedName>
</protein>
<dbReference type="Pfam" id="PF20765">
    <property type="entry name" value="Phage_tail_terminator_8"/>
    <property type="match status" value="1"/>
</dbReference>
<dbReference type="EMBL" id="JAHLQF010000003">
    <property type="protein sequence ID" value="MBU5485242.1"/>
    <property type="molecule type" value="Genomic_DNA"/>
</dbReference>
<dbReference type="RefSeq" id="WP_216439800.1">
    <property type="nucleotide sequence ID" value="NZ_JAHLQF010000003.1"/>
</dbReference>
<proteinExistence type="predicted"/>
<accession>A0ABS6EKB6</accession>
<comment type="caution">
    <text evidence="1">The sequence shown here is derived from an EMBL/GenBank/DDBJ whole genome shotgun (WGS) entry which is preliminary data.</text>
</comment>
<dbReference type="InterPro" id="IPR049254">
    <property type="entry name" value="Phage_tail_terminator"/>
</dbReference>
<dbReference type="Proteomes" id="UP000726170">
    <property type="component" value="Unassembled WGS sequence"/>
</dbReference>
<gene>
    <name evidence="1" type="ORF">KQI86_12930</name>
</gene>
<evidence type="ECO:0000313" key="1">
    <source>
        <dbReference type="EMBL" id="MBU5485242.1"/>
    </source>
</evidence>
<evidence type="ECO:0000313" key="2">
    <source>
        <dbReference type="Proteomes" id="UP000726170"/>
    </source>
</evidence>
<name>A0ABS6EKB6_9CLOT</name>
<evidence type="ECO:0008006" key="3">
    <source>
        <dbReference type="Google" id="ProtNLM"/>
    </source>
</evidence>
<keyword evidence="2" id="KW-1185">Reference proteome</keyword>